<sequence length="387" mass="43671">MDSEYIKQHLGQCLSEGLAEVAEQRPVNPIQYLAHWLYKYTSNVEYQKEKKERFALLEQQQAEANREKVHEEELKEEGPKEMTEKTTETDAPTGTTTEPAEDGKPVNKEKPSSPDPESLTKNSDVQEKDSEQEESGQAESDKHEKPEQTDQLQPTPRQDGTDLKSNNTENLSNKPHPDTFDSPNAEKVDEEKKEKPEDSGTTSTLQSEELTTEKTCSIKEQEEAMADIKQETQELSSLPLQNHDKVDEEEKNKAEDSILVETTSTLQSEELTNEKIFPIEEQEEAMTDTKQETQELSSLPLQNREKEDNADNAEEPTQHWAASAPQSEELAQEETFPNQEEDIGETAKETQKPSSPTLQDQKKETEGRHMGGTSDSSAPAERDPSPE</sequence>
<keyword evidence="6" id="KW-0206">Cytoskeleton</keyword>
<evidence type="ECO:0000256" key="3">
    <source>
        <dbReference type="ARBA" id="ARBA00022490"/>
    </source>
</evidence>
<comment type="similarity">
    <text evidence="2">Belongs to the dpy-30 family.</text>
</comment>
<evidence type="ECO:0000256" key="9">
    <source>
        <dbReference type="ARBA" id="ARBA00062391"/>
    </source>
</evidence>
<evidence type="ECO:0000256" key="1">
    <source>
        <dbReference type="ARBA" id="ARBA00004611"/>
    </source>
</evidence>
<evidence type="ECO:0000256" key="7">
    <source>
        <dbReference type="ARBA" id="ARBA00023273"/>
    </source>
</evidence>
<feature type="compositionally biased region" description="Basic and acidic residues" evidence="11">
    <location>
        <begin position="139"/>
        <end position="148"/>
    </location>
</feature>
<feature type="compositionally biased region" description="Polar residues" evidence="11">
    <location>
        <begin position="149"/>
        <end position="173"/>
    </location>
</feature>
<dbReference type="Gene3D" id="1.20.890.10">
    <property type="entry name" value="cAMP-dependent protein kinase regulatory subunit, dimerization-anchoring domain"/>
    <property type="match status" value="1"/>
</dbReference>
<dbReference type="InterPro" id="IPR007858">
    <property type="entry name" value="Dpy-30_motif"/>
</dbReference>
<feature type="compositionally biased region" description="Basic and acidic residues" evidence="11">
    <location>
        <begin position="101"/>
        <end position="112"/>
    </location>
</feature>
<keyword evidence="13" id="KW-1185">Reference proteome</keyword>
<name>A0AAV9QZ06_9TELE</name>
<feature type="compositionally biased region" description="Basic and acidic residues" evidence="11">
    <location>
        <begin position="216"/>
        <end position="232"/>
    </location>
</feature>
<dbReference type="EMBL" id="JAHHUM010002608">
    <property type="protein sequence ID" value="KAK5602624.1"/>
    <property type="molecule type" value="Genomic_DNA"/>
</dbReference>
<dbReference type="Pfam" id="PF05186">
    <property type="entry name" value="Dpy-30"/>
    <property type="match status" value="1"/>
</dbReference>
<gene>
    <name evidence="12" type="ORF">CRENBAI_006597</name>
</gene>
<keyword evidence="5" id="KW-0969">Cilium</keyword>
<feature type="region of interest" description="Disordered" evidence="11">
    <location>
        <begin position="57"/>
        <end position="387"/>
    </location>
</feature>
<evidence type="ECO:0000256" key="8">
    <source>
        <dbReference type="ARBA" id="ARBA00058296"/>
    </source>
</evidence>
<feature type="compositionally biased region" description="Low complexity" evidence="11">
    <location>
        <begin position="201"/>
        <end position="215"/>
    </location>
</feature>
<evidence type="ECO:0000256" key="4">
    <source>
        <dbReference type="ARBA" id="ARBA00022846"/>
    </source>
</evidence>
<evidence type="ECO:0000313" key="12">
    <source>
        <dbReference type="EMBL" id="KAK5602624.1"/>
    </source>
</evidence>
<keyword evidence="4" id="KW-0282">Flagellum</keyword>
<comment type="caution">
    <text evidence="12">The sequence shown here is derived from an EMBL/GenBank/DDBJ whole genome shotgun (WGS) entry which is preliminary data.</text>
</comment>
<evidence type="ECO:0000313" key="13">
    <source>
        <dbReference type="Proteomes" id="UP001311232"/>
    </source>
</evidence>
<feature type="compositionally biased region" description="Basic and acidic residues" evidence="11">
    <location>
        <begin position="175"/>
        <end position="198"/>
    </location>
</feature>
<dbReference type="Proteomes" id="UP001311232">
    <property type="component" value="Unassembled WGS sequence"/>
</dbReference>
<feature type="compositionally biased region" description="Basic and acidic residues" evidence="11">
    <location>
        <begin position="64"/>
        <end position="88"/>
    </location>
</feature>
<proteinExistence type="inferred from homology"/>
<feature type="compositionally biased region" description="Basic and acidic residues" evidence="11">
    <location>
        <begin position="360"/>
        <end position="369"/>
    </location>
</feature>
<feature type="compositionally biased region" description="Low complexity" evidence="11">
    <location>
        <begin position="261"/>
        <end position="270"/>
    </location>
</feature>
<evidence type="ECO:0000256" key="2">
    <source>
        <dbReference type="ARBA" id="ARBA00010849"/>
    </source>
</evidence>
<protein>
    <recommendedName>
        <fullName evidence="10">DPY30 domain-containing protein 1</fullName>
    </recommendedName>
</protein>
<comment type="subunit">
    <text evidence="9">Component of the axonemal radial spoke complex 1 (RS1), at least composed of spoke head proteins RSPH1, RSPH3, RSPH9 and the cilia-specific component RSPH4A or sperm-specific component RSPH6A, spoke stalk proteins RSPH14, DNAJB13, DYDC1, ROPN1L and NME5, and the anchor protein IQUB. Interacts with SH3GL3.</text>
</comment>
<organism evidence="12 13">
    <name type="scientific">Crenichthys baileyi</name>
    <name type="common">White River springfish</name>
    <dbReference type="NCBI Taxonomy" id="28760"/>
    <lineage>
        <taxon>Eukaryota</taxon>
        <taxon>Metazoa</taxon>
        <taxon>Chordata</taxon>
        <taxon>Craniata</taxon>
        <taxon>Vertebrata</taxon>
        <taxon>Euteleostomi</taxon>
        <taxon>Actinopterygii</taxon>
        <taxon>Neopterygii</taxon>
        <taxon>Teleostei</taxon>
        <taxon>Neoteleostei</taxon>
        <taxon>Acanthomorphata</taxon>
        <taxon>Ovalentaria</taxon>
        <taxon>Atherinomorphae</taxon>
        <taxon>Cyprinodontiformes</taxon>
        <taxon>Goodeidae</taxon>
        <taxon>Crenichthys</taxon>
    </lineage>
</organism>
<dbReference type="FunFam" id="1.20.890.10:FF:000009">
    <property type="entry name" value="DPY30 domain-containing protein 1"/>
    <property type="match status" value="1"/>
</dbReference>
<dbReference type="InterPro" id="IPR049630">
    <property type="entry name" value="DYDC-like_DD"/>
</dbReference>
<evidence type="ECO:0000256" key="11">
    <source>
        <dbReference type="SAM" id="MobiDB-lite"/>
    </source>
</evidence>
<keyword evidence="7" id="KW-0966">Cell projection</keyword>
<comment type="subcellular location">
    <subcellularLocation>
        <location evidence="1">Cytoplasm</location>
        <location evidence="1">Cytoskeleton</location>
        <location evidence="1">Flagellum axoneme</location>
    </subcellularLocation>
</comment>
<comment type="function">
    <text evidence="8">Functions as part of axonemal radial spoke complexes that play an important part in the motility of sperm and cilia. Plays a crucial role during acrosome biogenesis.</text>
</comment>
<keyword evidence="3" id="KW-0963">Cytoplasm</keyword>
<dbReference type="AlphaFoldDB" id="A0AAV9QZ06"/>
<evidence type="ECO:0000256" key="6">
    <source>
        <dbReference type="ARBA" id="ARBA00023212"/>
    </source>
</evidence>
<feature type="compositionally biased region" description="Low complexity" evidence="11">
    <location>
        <begin position="89"/>
        <end position="98"/>
    </location>
</feature>
<accession>A0AAV9QZ06</accession>
<evidence type="ECO:0000256" key="10">
    <source>
        <dbReference type="ARBA" id="ARBA00068754"/>
    </source>
</evidence>
<dbReference type="CDD" id="cd22966">
    <property type="entry name" value="DD_DYDC-like"/>
    <property type="match status" value="1"/>
</dbReference>
<reference evidence="12 13" key="1">
    <citation type="submission" date="2021-06" db="EMBL/GenBank/DDBJ databases">
        <authorList>
            <person name="Palmer J.M."/>
        </authorList>
    </citation>
    <scope>NUCLEOTIDE SEQUENCE [LARGE SCALE GENOMIC DNA]</scope>
    <source>
        <strain evidence="12 13">MEX-2019</strain>
        <tissue evidence="12">Muscle</tissue>
    </source>
</reference>
<feature type="compositionally biased region" description="Basic and acidic residues" evidence="11">
    <location>
        <begin position="242"/>
        <end position="256"/>
    </location>
</feature>
<evidence type="ECO:0000256" key="5">
    <source>
        <dbReference type="ARBA" id="ARBA00023069"/>
    </source>
</evidence>